<accession>A0A5P1FU68</accession>
<evidence type="ECO:0000313" key="2">
    <source>
        <dbReference type="Proteomes" id="UP000243459"/>
    </source>
</evidence>
<dbReference type="Proteomes" id="UP000243459">
    <property type="component" value="Chromosome 1"/>
</dbReference>
<dbReference type="AlphaFoldDB" id="A0A5P1FU68"/>
<name>A0A5P1FU68_ASPOF</name>
<keyword evidence="2" id="KW-1185">Reference proteome</keyword>
<sequence length="100" mass="11088">MQEPKTEPLVSLGKEHISLEHKDSDDKEKLDYEANTDTYFTEPDGTGFKGDVVDSSYMPNDEPKLASEQAAPHIHSSSCDELLLILMVPLVLLSLSQLLT</sequence>
<organism evidence="1 2">
    <name type="scientific">Asparagus officinalis</name>
    <name type="common">Garden asparagus</name>
    <dbReference type="NCBI Taxonomy" id="4686"/>
    <lineage>
        <taxon>Eukaryota</taxon>
        <taxon>Viridiplantae</taxon>
        <taxon>Streptophyta</taxon>
        <taxon>Embryophyta</taxon>
        <taxon>Tracheophyta</taxon>
        <taxon>Spermatophyta</taxon>
        <taxon>Magnoliopsida</taxon>
        <taxon>Liliopsida</taxon>
        <taxon>Asparagales</taxon>
        <taxon>Asparagaceae</taxon>
        <taxon>Asparagoideae</taxon>
        <taxon>Asparagus</taxon>
    </lineage>
</organism>
<gene>
    <name evidence="1" type="ORF">A4U43_C01F15350</name>
</gene>
<reference evidence="2" key="1">
    <citation type="journal article" date="2017" name="Nat. Commun.">
        <title>The asparagus genome sheds light on the origin and evolution of a young Y chromosome.</title>
        <authorList>
            <person name="Harkess A."/>
            <person name="Zhou J."/>
            <person name="Xu C."/>
            <person name="Bowers J.E."/>
            <person name="Van der Hulst R."/>
            <person name="Ayyampalayam S."/>
            <person name="Mercati F."/>
            <person name="Riccardi P."/>
            <person name="McKain M.R."/>
            <person name="Kakrana A."/>
            <person name="Tang H."/>
            <person name="Ray J."/>
            <person name="Groenendijk J."/>
            <person name="Arikit S."/>
            <person name="Mathioni S.M."/>
            <person name="Nakano M."/>
            <person name="Shan H."/>
            <person name="Telgmann-Rauber A."/>
            <person name="Kanno A."/>
            <person name="Yue Z."/>
            <person name="Chen H."/>
            <person name="Li W."/>
            <person name="Chen Y."/>
            <person name="Xu X."/>
            <person name="Zhang Y."/>
            <person name="Luo S."/>
            <person name="Chen H."/>
            <person name="Gao J."/>
            <person name="Mao Z."/>
            <person name="Pires J.C."/>
            <person name="Luo M."/>
            <person name="Kudrna D."/>
            <person name="Wing R.A."/>
            <person name="Meyers B.C."/>
            <person name="Yi K."/>
            <person name="Kong H."/>
            <person name="Lavrijsen P."/>
            <person name="Sunseri F."/>
            <person name="Falavigna A."/>
            <person name="Ye Y."/>
            <person name="Leebens-Mack J.H."/>
            <person name="Chen G."/>
        </authorList>
    </citation>
    <scope>NUCLEOTIDE SEQUENCE [LARGE SCALE GENOMIC DNA]</scope>
    <source>
        <strain evidence="2">cv. DH0086</strain>
    </source>
</reference>
<evidence type="ECO:0000313" key="1">
    <source>
        <dbReference type="EMBL" id="ONK80230.1"/>
    </source>
</evidence>
<protein>
    <submittedName>
        <fullName evidence="1">Uncharacterized protein</fullName>
    </submittedName>
</protein>
<proteinExistence type="predicted"/>
<dbReference type="EMBL" id="CM007381">
    <property type="protein sequence ID" value="ONK80230.1"/>
    <property type="molecule type" value="Genomic_DNA"/>
</dbReference>
<dbReference type="Gramene" id="ONK80230">
    <property type="protein sequence ID" value="ONK80230"/>
    <property type="gene ID" value="A4U43_C01F15350"/>
</dbReference>